<reference evidence="2" key="1">
    <citation type="submission" date="2023-07" db="EMBL/GenBank/DDBJ databases">
        <authorList>
            <consortium name="AG Swart"/>
            <person name="Singh M."/>
            <person name="Singh A."/>
            <person name="Seah K."/>
            <person name="Emmerich C."/>
        </authorList>
    </citation>
    <scope>NUCLEOTIDE SEQUENCE</scope>
    <source>
        <strain evidence="2">DP1</strain>
    </source>
</reference>
<dbReference type="SUPFAM" id="SSF81383">
    <property type="entry name" value="F-box domain"/>
    <property type="match status" value="1"/>
</dbReference>
<dbReference type="InterPro" id="IPR036047">
    <property type="entry name" value="F-box-like_dom_sf"/>
</dbReference>
<accession>A0AAD1Y210</accession>
<keyword evidence="3" id="KW-1185">Reference proteome</keyword>
<proteinExistence type="predicted"/>
<evidence type="ECO:0008006" key="4">
    <source>
        <dbReference type="Google" id="ProtNLM"/>
    </source>
</evidence>
<evidence type="ECO:0000313" key="2">
    <source>
        <dbReference type="EMBL" id="CAI2383124.1"/>
    </source>
</evidence>
<feature type="region of interest" description="Disordered" evidence="1">
    <location>
        <begin position="422"/>
        <end position="455"/>
    </location>
</feature>
<dbReference type="EMBL" id="CAMPGE010025362">
    <property type="protein sequence ID" value="CAI2383124.1"/>
    <property type="molecule type" value="Genomic_DNA"/>
</dbReference>
<sequence length="455" mass="51152">MGGCSCRNSTKIYIKETTFKPIIQGASTKISEEDQWKVIFKSVYGDKNRDNNKLLLALDPQLGILGLLDLIFDYLSLEDLQKCQGVCRLFCQVACLDKLCYKYCSTESNQIDETMQVNVISPDENAMSVAHHSPEVRTKALIQIKNQKNHQSGEVAVERYQTQKLSVGGSPTSPTKTFTRPADESFLKPKIVQKFEKYGNMLAPIRESFEQDALMSAQSPICKKNPDIEFKQDDETFSSEDISSIESSISSSDTESCKTVFGKVGCCIKKQVSVDKTSNNSAYCKSPAIPVAKKIFIRMNYGNKDMRRPTLGKTMVFNDHMNEVYSDNSHYEKCLVTIDSQDLSHDNLKNIVKPKPKCMSKFGKRYSLAARHSSVFSEDVEPMEFIKNLPARMLIGRDLQSIEESVNESSDLIPLQKIPSLRKKRKSVMPPPMSSKFFRAQGVSPVNESEEGANN</sequence>
<dbReference type="AlphaFoldDB" id="A0AAD1Y210"/>
<name>A0AAD1Y210_EUPCR</name>
<protein>
    <recommendedName>
        <fullName evidence="4">F-box domain-containing protein</fullName>
    </recommendedName>
</protein>
<evidence type="ECO:0000313" key="3">
    <source>
        <dbReference type="Proteomes" id="UP001295684"/>
    </source>
</evidence>
<organism evidence="2 3">
    <name type="scientific">Euplotes crassus</name>
    <dbReference type="NCBI Taxonomy" id="5936"/>
    <lineage>
        <taxon>Eukaryota</taxon>
        <taxon>Sar</taxon>
        <taxon>Alveolata</taxon>
        <taxon>Ciliophora</taxon>
        <taxon>Intramacronucleata</taxon>
        <taxon>Spirotrichea</taxon>
        <taxon>Hypotrichia</taxon>
        <taxon>Euplotida</taxon>
        <taxon>Euplotidae</taxon>
        <taxon>Moneuplotes</taxon>
    </lineage>
</organism>
<dbReference type="Proteomes" id="UP001295684">
    <property type="component" value="Unassembled WGS sequence"/>
</dbReference>
<evidence type="ECO:0000256" key="1">
    <source>
        <dbReference type="SAM" id="MobiDB-lite"/>
    </source>
</evidence>
<gene>
    <name evidence="2" type="ORF">ECRASSUSDP1_LOCUS24615</name>
</gene>
<comment type="caution">
    <text evidence="2">The sequence shown here is derived from an EMBL/GenBank/DDBJ whole genome shotgun (WGS) entry which is preliminary data.</text>
</comment>